<dbReference type="GO" id="GO:0005829">
    <property type="term" value="C:cytosol"/>
    <property type="evidence" value="ECO:0007669"/>
    <property type="project" value="TreeGrafter"/>
</dbReference>
<comment type="similarity">
    <text evidence="12">Belongs to the peptidase M20C family.</text>
</comment>
<evidence type="ECO:0000256" key="16">
    <source>
        <dbReference type="ARBA" id="ARBA00077688"/>
    </source>
</evidence>
<evidence type="ECO:0000259" key="18">
    <source>
        <dbReference type="Pfam" id="PF07687"/>
    </source>
</evidence>
<keyword evidence="5 19" id="KW-0378">Hydrolase</keyword>
<proteinExistence type="inferred from homology"/>
<dbReference type="FunFam" id="3.40.630.10:FF:000072">
    <property type="entry name" value="Aminoacyl-histidine dipeptidase"/>
    <property type="match status" value="1"/>
</dbReference>
<dbReference type="SUPFAM" id="SSF53187">
    <property type="entry name" value="Zn-dependent exopeptidases"/>
    <property type="match status" value="1"/>
</dbReference>
<dbReference type="InterPro" id="IPR002933">
    <property type="entry name" value="Peptidase_M20"/>
</dbReference>
<keyword evidence="20" id="KW-1185">Reference proteome</keyword>
<evidence type="ECO:0000313" key="20">
    <source>
        <dbReference type="Proteomes" id="UP000019591"/>
    </source>
</evidence>
<dbReference type="Gene3D" id="3.40.630.10">
    <property type="entry name" value="Zn peptidases"/>
    <property type="match status" value="2"/>
</dbReference>
<dbReference type="GO" id="GO:0006508">
    <property type="term" value="P:proteolysis"/>
    <property type="evidence" value="ECO:0007669"/>
    <property type="project" value="UniProtKB-KW"/>
</dbReference>
<evidence type="ECO:0000256" key="12">
    <source>
        <dbReference type="ARBA" id="ARBA00061423"/>
    </source>
</evidence>
<evidence type="ECO:0000256" key="4">
    <source>
        <dbReference type="ARBA" id="ARBA00022723"/>
    </source>
</evidence>
<evidence type="ECO:0000256" key="9">
    <source>
        <dbReference type="ARBA" id="ARBA00036421"/>
    </source>
</evidence>
<dbReference type="Pfam" id="PF01546">
    <property type="entry name" value="Peptidase_M20"/>
    <property type="match status" value="1"/>
</dbReference>
<dbReference type="PANTHER" id="PTHR43501">
    <property type="entry name" value="CYTOSOL NON-SPECIFIC DIPEPTIDASE"/>
    <property type="match status" value="1"/>
</dbReference>
<evidence type="ECO:0000256" key="17">
    <source>
        <dbReference type="ARBA" id="ARBA00078074"/>
    </source>
</evidence>
<dbReference type="EMBL" id="CP007453">
    <property type="protein sequence ID" value="AHM57783.1"/>
    <property type="molecule type" value="Genomic_DNA"/>
</dbReference>
<evidence type="ECO:0000313" key="19">
    <source>
        <dbReference type="EMBL" id="AHM57783.1"/>
    </source>
</evidence>
<dbReference type="PIRSF" id="PIRSF016599">
    <property type="entry name" value="Xaa-His_dipept"/>
    <property type="match status" value="1"/>
</dbReference>
<comment type="cofactor">
    <cofactor evidence="2">
        <name>Zn(2+)</name>
        <dbReference type="ChEBI" id="CHEBI:29105"/>
    </cofactor>
</comment>
<comment type="catalytic activity">
    <reaction evidence="9">
        <text>Hydrolysis of dipeptides, preferentially hydrophobic dipeptides including prolyl amino acids.</text>
        <dbReference type="EC" id="3.4.13.18"/>
    </reaction>
</comment>
<evidence type="ECO:0000256" key="11">
    <source>
        <dbReference type="ARBA" id="ARBA00044252"/>
    </source>
</evidence>
<protein>
    <recommendedName>
        <fullName evidence="13">Cytosol non-specific dipeptidase</fullName>
        <ecNumber evidence="10">3.4.13.18</ecNumber>
    </recommendedName>
    <alternativeName>
        <fullName evidence="16">Aminoacyl-histidine dipeptidase</fullName>
    </alternativeName>
    <alternativeName>
        <fullName evidence="15">Beta-alanyl-histidine dipeptidase</fullName>
    </alternativeName>
    <alternativeName>
        <fullName evidence="14">Carnosinase</fullName>
    </alternativeName>
    <alternativeName>
        <fullName evidence="11">Peptidase D</fullName>
    </alternativeName>
    <alternativeName>
        <fullName evidence="17">Xaa-His dipeptidase</fullName>
    </alternativeName>
</protein>
<keyword evidence="6" id="KW-0862">Zinc</keyword>
<dbReference type="GO" id="GO:0046872">
    <property type="term" value="F:metal ion binding"/>
    <property type="evidence" value="ECO:0007669"/>
    <property type="project" value="UniProtKB-KW"/>
</dbReference>
<sequence>MMVMLDKLKDLNSFEAFKYFKEMNETPRGSGNEKAISDWLVSFAKAHNLQVIQDEALNVIIKKPGTKGYENAPVTILQGHMDMVCEKNVDTIHDFEKDPIEFIVEGDILRANGTTLGADNGIAVAFGLAVLASKDMPHPPIELLVTTEEETGMGGAQRLDPNNLKGRTLINIDSEEEGKLLVSCSGGVRGRIKLPIAWETADKSLVNCAVRIRGLLGGHSGMEIDKERGNSNKLMGRFLMDLSSAVDFKISSIAGGSKNNAIPREADAVILFREEDKAAVLEKSSEWNEIFKNELLGIDPDVSISVEFLGEKAERVFSDDTAKRALQVLIMIPNGVKSMSMAIPGLVQSSTNIGVVTTGEENMEFDSAIRSSVKSLKEAICEETIVLAEMAGASVEFESDYPEWQYNPDSNIRAIFQKVYSEMYGEMPEITAIHAGLECGLFSDKFNGDIDLISFGPNIYDVHTPKEHLSISSTERTWNYLAAVLKEIK</sequence>
<keyword evidence="4" id="KW-0479">Metal-binding</keyword>
<dbReference type="eggNOG" id="COG2195">
    <property type="taxonomic scope" value="Bacteria"/>
</dbReference>
<dbReference type="PATRIC" id="fig|1286171.3.peg.2455"/>
<evidence type="ECO:0000256" key="6">
    <source>
        <dbReference type="ARBA" id="ARBA00022833"/>
    </source>
</evidence>
<dbReference type="CDD" id="cd03890">
    <property type="entry name" value="M20_pepD"/>
    <property type="match status" value="1"/>
</dbReference>
<dbReference type="EC" id="3.4.13.18" evidence="10"/>
<evidence type="ECO:0000256" key="3">
    <source>
        <dbReference type="ARBA" id="ARBA00022670"/>
    </source>
</evidence>
<organism evidence="19 20">
    <name type="scientific">Peptoclostridium acidaminophilum DSM 3953</name>
    <dbReference type="NCBI Taxonomy" id="1286171"/>
    <lineage>
        <taxon>Bacteria</taxon>
        <taxon>Bacillati</taxon>
        <taxon>Bacillota</taxon>
        <taxon>Clostridia</taxon>
        <taxon>Peptostreptococcales</taxon>
        <taxon>Peptoclostridiaceae</taxon>
        <taxon>Peptoclostridium</taxon>
    </lineage>
</organism>
<accession>W8TJ11</accession>
<dbReference type="GO" id="GO:0070573">
    <property type="term" value="F:metallodipeptidase activity"/>
    <property type="evidence" value="ECO:0007669"/>
    <property type="project" value="TreeGrafter"/>
</dbReference>
<evidence type="ECO:0000256" key="14">
    <source>
        <dbReference type="ARBA" id="ARBA00075285"/>
    </source>
</evidence>
<keyword evidence="3" id="KW-0645">Protease</keyword>
<evidence type="ECO:0000256" key="5">
    <source>
        <dbReference type="ARBA" id="ARBA00022801"/>
    </source>
</evidence>
<evidence type="ECO:0000256" key="15">
    <source>
        <dbReference type="ARBA" id="ARBA00076004"/>
    </source>
</evidence>
<gene>
    <name evidence="19" type="primary">pepD</name>
    <name evidence="19" type="ORF">EAL2_808p02780</name>
</gene>
<dbReference type="PANTHER" id="PTHR43501:SF1">
    <property type="entry name" value="CYTOSOL NON-SPECIFIC DIPEPTIDASE"/>
    <property type="match status" value="1"/>
</dbReference>
<evidence type="ECO:0000256" key="10">
    <source>
        <dbReference type="ARBA" id="ARBA00038976"/>
    </source>
</evidence>
<dbReference type="NCBIfam" id="TIGR01893">
    <property type="entry name" value="aa-his-dipept"/>
    <property type="match status" value="1"/>
</dbReference>
<keyword evidence="19" id="KW-0224">Dipeptidase</keyword>
<dbReference type="Proteomes" id="UP000019591">
    <property type="component" value="Plasmid EAL2_808p"/>
</dbReference>
<dbReference type="AlphaFoldDB" id="W8TJ11"/>
<keyword evidence="7" id="KW-0482">Metalloprotease</keyword>
<dbReference type="PRINTS" id="PR00934">
    <property type="entry name" value="XHISDIPTASE"/>
</dbReference>
<evidence type="ECO:0000256" key="7">
    <source>
        <dbReference type="ARBA" id="ARBA00023049"/>
    </source>
</evidence>
<comment type="cofactor">
    <cofactor evidence="1">
        <name>Co(2+)</name>
        <dbReference type="ChEBI" id="CHEBI:48828"/>
    </cofactor>
</comment>
<dbReference type="InterPro" id="IPR001160">
    <property type="entry name" value="Peptidase_M20C"/>
</dbReference>
<evidence type="ECO:0000256" key="2">
    <source>
        <dbReference type="ARBA" id="ARBA00001947"/>
    </source>
</evidence>
<dbReference type="InterPro" id="IPR011650">
    <property type="entry name" value="Peptidase_M20_dimer"/>
</dbReference>
<dbReference type="KEGG" id="eac:EAL2_808p02780"/>
<keyword evidence="19" id="KW-0614">Plasmid</keyword>
<feature type="domain" description="Peptidase M20 dimerisation" evidence="18">
    <location>
        <begin position="212"/>
        <end position="296"/>
    </location>
</feature>
<keyword evidence="8" id="KW-0170">Cobalt</keyword>
<evidence type="ECO:0000256" key="1">
    <source>
        <dbReference type="ARBA" id="ARBA00001941"/>
    </source>
</evidence>
<dbReference type="FunFam" id="3.40.630.10:FF:000015">
    <property type="entry name" value="Aminoacyl-histidine dipeptidase PepD"/>
    <property type="match status" value="1"/>
</dbReference>
<reference evidence="19 20" key="1">
    <citation type="journal article" date="2014" name="Genome Announc.">
        <title>Complete Genome Sequence of Amino Acid-Utilizing Eubacterium acidaminophilum al-2 (DSM 3953).</title>
        <authorList>
            <person name="Poehlein A."/>
            <person name="Andreesen J.R."/>
            <person name="Daniel R."/>
        </authorList>
    </citation>
    <scope>NUCLEOTIDE SEQUENCE [LARGE SCALE GENOMIC DNA]</scope>
    <source>
        <strain evidence="19 20">DSM 3953</strain>
        <plasmid evidence="20">Plasmid EAL2_808p</plasmid>
    </source>
</reference>
<evidence type="ECO:0000256" key="13">
    <source>
        <dbReference type="ARBA" id="ARBA00071271"/>
    </source>
</evidence>
<dbReference type="Pfam" id="PF07687">
    <property type="entry name" value="M20_dimer"/>
    <property type="match status" value="1"/>
</dbReference>
<evidence type="ECO:0000256" key="8">
    <source>
        <dbReference type="ARBA" id="ARBA00023285"/>
    </source>
</evidence>
<name>W8TJ11_PEPAC</name>
<geneLocation type="plasmid" evidence="19 20">
    <name>EAL2_808p</name>
</geneLocation>
<dbReference type="HOGENOM" id="CLU_028526_0_0_9"/>